<dbReference type="CDD" id="cd00174">
    <property type="entry name" value="SH3"/>
    <property type="match status" value="1"/>
</dbReference>
<gene>
    <name evidence="7" type="ORF">A0H81_08084</name>
</gene>
<dbReference type="GO" id="GO:0006897">
    <property type="term" value="P:endocytosis"/>
    <property type="evidence" value="ECO:0007669"/>
    <property type="project" value="InterPro"/>
</dbReference>
<dbReference type="PRINTS" id="PR01887">
    <property type="entry name" value="SPECTRNALPHA"/>
</dbReference>
<keyword evidence="3" id="KW-0963">Cytoplasm</keyword>
<dbReference type="EMBL" id="LUGG01000010">
    <property type="protein sequence ID" value="OBZ71871.1"/>
    <property type="molecule type" value="Genomic_DNA"/>
</dbReference>
<dbReference type="Pfam" id="PF14604">
    <property type="entry name" value="SH3_9"/>
    <property type="match status" value="1"/>
</dbReference>
<dbReference type="InterPro" id="IPR046982">
    <property type="entry name" value="BIN3/RVS161-like"/>
</dbReference>
<accession>A0A1C7M4N7</accession>
<dbReference type="InterPro" id="IPR036028">
    <property type="entry name" value="SH3-like_dom_sf"/>
</dbReference>
<dbReference type="PANTHER" id="PTHR47174">
    <property type="entry name" value="BRIDGING INTEGRATOR 3"/>
    <property type="match status" value="1"/>
</dbReference>
<name>A0A1C7M4N7_GRIFR</name>
<comment type="subcellular location">
    <subcellularLocation>
        <location evidence="1">Cytoplasm</location>
    </subcellularLocation>
</comment>
<evidence type="ECO:0000256" key="5">
    <source>
        <dbReference type="SAM" id="MobiDB-lite"/>
    </source>
</evidence>
<dbReference type="OrthoDB" id="10255128at2759"/>
<feature type="compositionally biased region" description="Polar residues" evidence="5">
    <location>
        <begin position="63"/>
        <end position="78"/>
    </location>
</feature>
<feature type="compositionally biased region" description="Low complexity" evidence="5">
    <location>
        <begin position="32"/>
        <end position="41"/>
    </location>
</feature>
<evidence type="ECO:0000313" key="7">
    <source>
        <dbReference type="EMBL" id="OBZ71871.1"/>
    </source>
</evidence>
<dbReference type="SUPFAM" id="SSF50044">
    <property type="entry name" value="SH3-domain"/>
    <property type="match status" value="1"/>
</dbReference>
<dbReference type="GO" id="GO:0005737">
    <property type="term" value="C:cytoplasm"/>
    <property type="evidence" value="ECO:0007669"/>
    <property type="project" value="UniProtKB-SubCell"/>
</dbReference>
<evidence type="ECO:0000256" key="2">
    <source>
        <dbReference type="ARBA" id="ARBA00022443"/>
    </source>
</evidence>
<feature type="region of interest" description="Disordered" evidence="5">
    <location>
        <begin position="1"/>
        <end position="134"/>
    </location>
</feature>
<evidence type="ECO:0000256" key="1">
    <source>
        <dbReference type="ARBA" id="ARBA00004496"/>
    </source>
</evidence>
<sequence length="192" mass="20857">MDGRGQVPTLHPLLSTPDASSTGFPRPPPRRNPSSSNEESSYVQPEHNRLVPVKKFGDVDLSSGKNMYNSLRHSTANKTATPPPVAPPVPSAFPARKSFAPPPMRRVPSTVSVSDAVAPSPPPPIPSRARQEEEVNGEWAEAVYDYSSEDPGDLELQAEQRVLVVEKTSDDWWTGEIGGRRGLIPAAYVKIL</sequence>
<dbReference type="Gene3D" id="2.30.30.40">
    <property type="entry name" value="SH3 Domains"/>
    <property type="match status" value="1"/>
</dbReference>
<keyword evidence="2 4" id="KW-0728">SH3 domain</keyword>
<dbReference type="PANTHER" id="PTHR47174:SF3">
    <property type="entry name" value="BRIDGING INTEGRATOR 3"/>
    <property type="match status" value="1"/>
</dbReference>
<evidence type="ECO:0000256" key="4">
    <source>
        <dbReference type="PROSITE-ProRule" id="PRU00192"/>
    </source>
</evidence>
<dbReference type="GO" id="GO:0097320">
    <property type="term" value="P:plasma membrane tubulation"/>
    <property type="evidence" value="ECO:0007669"/>
    <property type="project" value="TreeGrafter"/>
</dbReference>
<dbReference type="STRING" id="5627.A0A1C7M4N7"/>
<organism evidence="7 8">
    <name type="scientific">Grifola frondosa</name>
    <name type="common">Maitake</name>
    <name type="synonym">Polyporus frondosus</name>
    <dbReference type="NCBI Taxonomy" id="5627"/>
    <lineage>
        <taxon>Eukaryota</taxon>
        <taxon>Fungi</taxon>
        <taxon>Dikarya</taxon>
        <taxon>Basidiomycota</taxon>
        <taxon>Agaricomycotina</taxon>
        <taxon>Agaricomycetes</taxon>
        <taxon>Polyporales</taxon>
        <taxon>Grifolaceae</taxon>
        <taxon>Grifola</taxon>
    </lineage>
</organism>
<evidence type="ECO:0000259" key="6">
    <source>
        <dbReference type="PROSITE" id="PS50002"/>
    </source>
</evidence>
<dbReference type="PRINTS" id="PR00452">
    <property type="entry name" value="SH3DOMAIN"/>
</dbReference>
<evidence type="ECO:0000256" key="3">
    <source>
        <dbReference type="ARBA" id="ARBA00022490"/>
    </source>
</evidence>
<keyword evidence="8" id="KW-1185">Reference proteome</keyword>
<dbReference type="OMA" id="EHISDEW"/>
<feature type="domain" description="SH3" evidence="6">
    <location>
        <begin position="135"/>
        <end position="192"/>
    </location>
</feature>
<feature type="compositionally biased region" description="Pro residues" evidence="5">
    <location>
        <begin position="81"/>
        <end position="91"/>
    </location>
</feature>
<feature type="compositionally biased region" description="Low complexity" evidence="5">
    <location>
        <begin position="107"/>
        <end position="118"/>
    </location>
</feature>
<dbReference type="PROSITE" id="PS50002">
    <property type="entry name" value="SH3"/>
    <property type="match status" value="1"/>
</dbReference>
<comment type="caution">
    <text evidence="7">The sequence shown here is derived from an EMBL/GenBank/DDBJ whole genome shotgun (WGS) entry which is preliminary data.</text>
</comment>
<reference evidence="7 8" key="1">
    <citation type="submission" date="2016-03" db="EMBL/GenBank/DDBJ databases">
        <title>Whole genome sequencing of Grifola frondosa 9006-11.</title>
        <authorList>
            <person name="Min B."/>
            <person name="Park H."/>
            <person name="Kim J.-G."/>
            <person name="Cho H."/>
            <person name="Oh Y.-L."/>
            <person name="Kong W.-S."/>
            <person name="Choi I.-G."/>
        </authorList>
    </citation>
    <scope>NUCLEOTIDE SEQUENCE [LARGE SCALE GENOMIC DNA]</scope>
    <source>
        <strain evidence="7 8">9006-11</strain>
    </source>
</reference>
<dbReference type="Proteomes" id="UP000092993">
    <property type="component" value="Unassembled WGS sequence"/>
</dbReference>
<evidence type="ECO:0000313" key="8">
    <source>
        <dbReference type="Proteomes" id="UP000092993"/>
    </source>
</evidence>
<dbReference type="SMART" id="SM00326">
    <property type="entry name" value="SH3"/>
    <property type="match status" value="1"/>
</dbReference>
<protein>
    <recommendedName>
        <fullName evidence="6">SH3 domain-containing protein</fullName>
    </recommendedName>
</protein>
<dbReference type="GO" id="GO:0051666">
    <property type="term" value="P:actin cortical patch localization"/>
    <property type="evidence" value="ECO:0007669"/>
    <property type="project" value="InterPro"/>
</dbReference>
<dbReference type="GO" id="GO:0008289">
    <property type="term" value="F:lipid binding"/>
    <property type="evidence" value="ECO:0007669"/>
    <property type="project" value="TreeGrafter"/>
</dbReference>
<dbReference type="AlphaFoldDB" id="A0A1C7M4N7"/>
<dbReference type="InterPro" id="IPR001452">
    <property type="entry name" value="SH3_domain"/>
</dbReference>
<dbReference type="GO" id="GO:0015629">
    <property type="term" value="C:actin cytoskeleton"/>
    <property type="evidence" value="ECO:0007669"/>
    <property type="project" value="TreeGrafter"/>
</dbReference>
<proteinExistence type="predicted"/>